<dbReference type="GO" id="GO:0005884">
    <property type="term" value="C:actin filament"/>
    <property type="evidence" value="ECO:0007669"/>
    <property type="project" value="TreeGrafter"/>
</dbReference>
<evidence type="ECO:0000256" key="3">
    <source>
        <dbReference type="ARBA" id="ARBA00022490"/>
    </source>
</evidence>
<evidence type="ECO:0000256" key="8">
    <source>
        <dbReference type="ARBA" id="ARBA00023123"/>
    </source>
</evidence>
<dbReference type="InterPro" id="IPR001609">
    <property type="entry name" value="Myosin_head_motor_dom-like"/>
</dbReference>
<accession>A0A671LQL3</accession>
<protein>
    <submittedName>
        <fullName evidence="16">Unconventional myosin-IXa-like</fullName>
    </submittedName>
</protein>
<dbReference type="CDD" id="cd04406">
    <property type="entry name" value="RhoGAP_myosin_IXA"/>
    <property type="match status" value="1"/>
</dbReference>
<evidence type="ECO:0000259" key="13">
    <source>
        <dbReference type="PROSITE" id="PS50081"/>
    </source>
</evidence>
<dbReference type="GO" id="GO:0048731">
    <property type="term" value="P:system development"/>
    <property type="evidence" value="ECO:0007669"/>
    <property type="project" value="UniProtKB-ARBA"/>
</dbReference>
<dbReference type="SMART" id="SM00109">
    <property type="entry name" value="C1"/>
    <property type="match status" value="1"/>
</dbReference>
<dbReference type="GO" id="GO:0045198">
    <property type="term" value="P:establishment of epithelial cell apical/basal polarity"/>
    <property type="evidence" value="ECO:0007669"/>
    <property type="project" value="TreeGrafter"/>
</dbReference>
<dbReference type="GO" id="GO:0051015">
    <property type="term" value="F:actin filament binding"/>
    <property type="evidence" value="ECO:0007669"/>
    <property type="project" value="TreeGrafter"/>
</dbReference>
<dbReference type="GO" id="GO:0005096">
    <property type="term" value="F:GTPase activator activity"/>
    <property type="evidence" value="ECO:0007669"/>
    <property type="project" value="InterPro"/>
</dbReference>
<evidence type="ECO:0000256" key="12">
    <source>
        <dbReference type="SAM" id="MobiDB-lite"/>
    </source>
</evidence>
<evidence type="ECO:0000256" key="5">
    <source>
        <dbReference type="ARBA" id="ARBA00022741"/>
    </source>
</evidence>
<feature type="region of interest" description="Disordered" evidence="12">
    <location>
        <begin position="1210"/>
        <end position="1267"/>
    </location>
</feature>
<dbReference type="FunFam" id="3.30.60.20:FF:000020">
    <property type="entry name" value="Putative unconventional myosin-IXa"/>
    <property type="match status" value="1"/>
</dbReference>
<dbReference type="Pfam" id="PF00620">
    <property type="entry name" value="RhoGAP"/>
    <property type="match status" value="1"/>
</dbReference>
<feature type="compositionally biased region" description="Basic and acidic residues" evidence="12">
    <location>
        <begin position="383"/>
        <end position="403"/>
    </location>
</feature>
<dbReference type="Gene3D" id="1.10.555.10">
    <property type="entry name" value="Rho GTPase activation protein"/>
    <property type="match status" value="1"/>
</dbReference>
<evidence type="ECO:0000256" key="10">
    <source>
        <dbReference type="ARBA" id="ARBA00023175"/>
    </source>
</evidence>
<feature type="region of interest" description="Disordered" evidence="12">
    <location>
        <begin position="679"/>
        <end position="772"/>
    </location>
</feature>
<dbReference type="FunFam" id="3.40.850.10:FF:000008">
    <property type="entry name" value="Putative unconventional myosin-IXa"/>
    <property type="match status" value="1"/>
</dbReference>
<evidence type="ECO:0000256" key="7">
    <source>
        <dbReference type="ARBA" id="ARBA00022840"/>
    </source>
</evidence>
<dbReference type="Gene3D" id="1.20.5.190">
    <property type="match status" value="2"/>
</dbReference>
<dbReference type="InterPro" id="IPR027417">
    <property type="entry name" value="P-loop_NTPase"/>
</dbReference>
<keyword evidence="11" id="KW-0009">Actin-binding</keyword>
<organism evidence="16 17">
    <name type="scientific">Sinocyclocheilus anshuiensis</name>
    <dbReference type="NCBI Taxonomy" id="1608454"/>
    <lineage>
        <taxon>Eukaryota</taxon>
        <taxon>Metazoa</taxon>
        <taxon>Chordata</taxon>
        <taxon>Craniata</taxon>
        <taxon>Vertebrata</taxon>
        <taxon>Euteleostomi</taxon>
        <taxon>Actinopterygii</taxon>
        <taxon>Neopterygii</taxon>
        <taxon>Teleostei</taxon>
        <taxon>Ostariophysi</taxon>
        <taxon>Cypriniformes</taxon>
        <taxon>Cyprinidae</taxon>
        <taxon>Cyprininae</taxon>
        <taxon>Sinocyclocheilus</taxon>
    </lineage>
</organism>
<feature type="region of interest" description="Disordered" evidence="12">
    <location>
        <begin position="1291"/>
        <end position="1445"/>
    </location>
</feature>
<evidence type="ECO:0000256" key="1">
    <source>
        <dbReference type="ARBA" id="ARBA00004370"/>
    </source>
</evidence>
<feature type="compositionally biased region" description="Basic and acidic residues" evidence="12">
    <location>
        <begin position="753"/>
        <end position="763"/>
    </location>
</feature>
<feature type="compositionally biased region" description="Low complexity" evidence="12">
    <location>
        <begin position="1371"/>
        <end position="1384"/>
    </location>
</feature>
<feature type="domain" description="Rho-GAP" evidence="14">
    <location>
        <begin position="1001"/>
        <end position="1189"/>
    </location>
</feature>
<dbReference type="PANTHER" id="PTHR46184">
    <property type="entry name" value="UNCONVENTIONAL MYOSIN-IXB-LIKE PROTEIN"/>
    <property type="match status" value="1"/>
</dbReference>
<dbReference type="Ensembl" id="ENSSANT00000022968.1">
    <property type="protein sequence ID" value="ENSSANP00000021548.1"/>
    <property type="gene ID" value="ENSSANG00000011173.1"/>
</dbReference>
<feature type="region of interest" description="Disordered" evidence="12">
    <location>
        <begin position="544"/>
        <end position="576"/>
    </location>
</feature>
<feature type="compositionally biased region" description="Basic and acidic residues" evidence="12">
    <location>
        <begin position="720"/>
        <end position="735"/>
    </location>
</feature>
<dbReference type="SMART" id="SM00015">
    <property type="entry name" value="IQ"/>
    <property type="match status" value="5"/>
</dbReference>
<dbReference type="PROSITE" id="PS50096">
    <property type="entry name" value="IQ"/>
    <property type="match status" value="2"/>
</dbReference>
<gene>
    <name evidence="16" type="primary">LOC107661282</name>
</gene>
<feature type="region of interest" description="Disordered" evidence="12">
    <location>
        <begin position="373"/>
        <end position="416"/>
    </location>
</feature>
<dbReference type="Gene3D" id="1.20.58.530">
    <property type="match status" value="1"/>
</dbReference>
<keyword evidence="17" id="KW-1185">Reference proteome</keyword>
<sequence length="1455" mass="166972">NSKITKNHFSRSTGIQTRRNNPLSVLCLRRCEEDEGIFVNSLNNKLLERAQGILMRNKSYKTKPSLPKHLLDVKSLKYLSCLTLHDRITKSLLHLHKKKKPPSISAQFSVSLNKLMETLGQSEPYFVKCIRSNAEKLPLRFNEALVLRQLRYTGMLETVRIQRSGYSVKYSFQDFAHHFRVLLPAGFHATQTRIRQFLQSVDLETNGHQVGRSTVFLRERLRQRLQEQLHQEVLRRIVCLQRSFRTQQERRRFCRQRRAARLIQRWWRDCLTRSELQQGAALRLQASWRGFRERQLYLRRRRATLVIQMRWRRVLQTRHTAARLIQAVWRSCRHRRSAAVTLQAACRGQQARHRSGHLHQQKSLCENTVSKSLHAHQNPADVQEEKRESRSTRARRSVDDSTLKSRSKRESRRQRELQQATFNLELLKVRSGSVDDALPAQTALSKHQPPDSRESFELLILPDEEPATSQTESEPTEENRSSPASFKPHFYIADEDGSPLKQTQEKKESVVVIISMQENPVEHSSLEALQKLQPMDAQEVCGDTEDRANGLSSSDHSDDPEPQTPSSKPLQLDLRDSEAKKEVQKKFVSQSISISMKEKAFCPKRSQLTFSKSDKDLVNQERSLEIQREAGFRSLKTREVRNFICSEFLIAEAFLLLLFLKQKFTKHYIRSDSGFVSQKEQKRIQKTMSSGDLGKMDSLRKSISQTDGRVRGKMRFWSKSKRDDKKMSTRGRSADSELTDSPLGSPEQAGLSERGHDSKENREPMMSMMSMKRRRSVKISSVSLESSAWQNDSLHILTSTADYRSMNDFLMKKISDLEAEDSQKDTPVDVVFKKALKEFRLNIFNSYSTALAMDDGRSIRYKDLYALFEHILEKNMRLEQRDWSESPVKVWVNTFKVFLDEFMTEYKPVDGTISKASKPERKKRRKKESDTVEEHMGHIFKSTQYSIPTYCEFCSSLIWMMDKACVCKLCRYACHRKCCLRMTTTCSKKFDPELSSRQFGVELSRLTSDERAVPLVVEKLINYIEMHGLYTEGIYRKSGSTNKIKELKQGLDTDVNSVNLDDYNIHVIASVLKQWLRDLPNPLMTFEFYEEFLRAMGLQDKREVVQGVYSVIDQLSRTHLSTLERLIFHLVRISFQEVTNRMSANAVAIVFAPCILRCPDTTDPLQSVRDISKTTACVELIICEQMRKYKARLKDINTLEFAESKAKSRLTHIRRSMGQGRLRKSGRHTPSPPLSPRAAEGAEPGEEGAESALSEQQQAAMQQEEKVLSQQIENLQKEKEELTYEMLALEPRASDDEMLESEASIGTADSSENLMESEGAAPGAVSAARWRKSEYKSRRSLQRQPESLDSVDSAVASLSSVSSTPHYRVRSSSSGPLFSSSSPGRDLHILPDQEGSEQASLNTRCASSSEKTRGNRSCSPKPREPGEGVAGSRRREHDFGSSQPLVLYGSNEFMV</sequence>
<feature type="domain" description="Phorbol-ester/DAG-type" evidence="13">
    <location>
        <begin position="937"/>
        <end position="986"/>
    </location>
</feature>
<dbReference type="FunFam" id="1.10.555.10:FF:000009">
    <property type="entry name" value="unconventional myosin-IXa isoform X1"/>
    <property type="match status" value="1"/>
</dbReference>
<feature type="compositionally biased region" description="Low complexity" evidence="12">
    <location>
        <begin position="1250"/>
        <end position="1262"/>
    </location>
</feature>
<dbReference type="Gene3D" id="3.30.60.20">
    <property type="match status" value="1"/>
</dbReference>
<feature type="compositionally biased region" description="Low complexity" evidence="12">
    <location>
        <begin position="1347"/>
        <end position="1363"/>
    </location>
</feature>
<dbReference type="GO" id="GO:0005524">
    <property type="term" value="F:ATP binding"/>
    <property type="evidence" value="ECO:0007669"/>
    <property type="project" value="UniProtKB-KW"/>
</dbReference>
<evidence type="ECO:0000256" key="6">
    <source>
        <dbReference type="ARBA" id="ARBA00022833"/>
    </source>
</evidence>
<dbReference type="Pfam" id="PF00063">
    <property type="entry name" value="Myosin_head"/>
    <property type="match status" value="1"/>
</dbReference>
<dbReference type="PROSITE" id="PS50081">
    <property type="entry name" value="ZF_DAG_PE_2"/>
    <property type="match status" value="1"/>
</dbReference>
<dbReference type="InterPro" id="IPR000198">
    <property type="entry name" value="RhoGAP_dom"/>
</dbReference>
<dbReference type="CDD" id="cd20883">
    <property type="entry name" value="C1_Myosin-IXa"/>
    <property type="match status" value="1"/>
</dbReference>
<evidence type="ECO:0000313" key="17">
    <source>
        <dbReference type="Proteomes" id="UP000472260"/>
    </source>
</evidence>
<dbReference type="SUPFAM" id="SSF48350">
    <property type="entry name" value="GTPase activation domain, GAP"/>
    <property type="match status" value="1"/>
</dbReference>
<evidence type="ECO:0000259" key="15">
    <source>
        <dbReference type="PROSITE" id="PS51456"/>
    </source>
</evidence>
<comment type="caution">
    <text evidence="11">Lacks conserved residue(s) required for the propagation of feature annotation.</text>
</comment>
<keyword evidence="9" id="KW-0472">Membrane</keyword>
<comment type="similarity">
    <text evidence="11">Belongs to the TRAFAC class myosin-kinesin ATPase superfamily. Myosin family.</text>
</comment>
<feature type="domain" description="Myosin motor" evidence="15">
    <location>
        <begin position="1"/>
        <end position="230"/>
    </location>
</feature>
<keyword evidence="3" id="KW-0963">Cytoplasm</keyword>
<keyword evidence="8 11" id="KW-0518">Myosin</keyword>
<dbReference type="PROSITE" id="PS00479">
    <property type="entry name" value="ZF_DAG_PE_1"/>
    <property type="match status" value="1"/>
</dbReference>
<keyword evidence="4" id="KW-0479">Metal-binding</keyword>
<feature type="compositionally biased region" description="Basic residues" evidence="12">
    <location>
        <begin position="1210"/>
        <end position="1227"/>
    </location>
</feature>
<comment type="subcellular location">
    <subcellularLocation>
        <location evidence="2">Cytoplasm</location>
    </subcellularLocation>
    <subcellularLocation>
        <location evidence="1">Membrane</location>
    </subcellularLocation>
</comment>
<feature type="region of interest" description="Actin-binding" evidence="11">
    <location>
        <begin position="112"/>
        <end position="134"/>
    </location>
</feature>
<dbReference type="InterPro" id="IPR008936">
    <property type="entry name" value="Rho_GTPase_activation_prot"/>
</dbReference>
<reference evidence="16" key="1">
    <citation type="submission" date="2025-08" db="UniProtKB">
        <authorList>
            <consortium name="Ensembl"/>
        </authorList>
    </citation>
    <scope>IDENTIFICATION</scope>
</reference>
<dbReference type="InterPro" id="IPR002219">
    <property type="entry name" value="PKC_DAG/PE"/>
</dbReference>
<dbReference type="GO" id="GO:0016459">
    <property type="term" value="C:myosin complex"/>
    <property type="evidence" value="ECO:0007669"/>
    <property type="project" value="UniProtKB-KW"/>
</dbReference>
<dbReference type="InterPro" id="IPR046349">
    <property type="entry name" value="C1-like_sf"/>
</dbReference>
<dbReference type="GO" id="GO:0000146">
    <property type="term" value="F:microfilament motor activity"/>
    <property type="evidence" value="ECO:0007669"/>
    <property type="project" value="InterPro"/>
</dbReference>
<keyword evidence="5" id="KW-0547">Nucleotide-binding</keyword>
<keyword evidence="10" id="KW-0505">Motor protein</keyword>
<reference evidence="16" key="2">
    <citation type="submission" date="2025-09" db="UniProtKB">
        <authorList>
            <consortium name="Ensembl"/>
        </authorList>
    </citation>
    <scope>IDENTIFICATION</scope>
</reference>
<dbReference type="SMART" id="SM00324">
    <property type="entry name" value="RhoGAP"/>
    <property type="match status" value="1"/>
</dbReference>
<dbReference type="GO" id="GO:0046872">
    <property type="term" value="F:metal ion binding"/>
    <property type="evidence" value="ECO:0007669"/>
    <property type="project" value="UniProtKB-KW"/>
</dbReference>
<dbReference type="GO" id="GO:0016020">
    <property type="term" value="C:membrane"/>
    <property type="evidence" value="ECO:0007669"/>
    <property type="project" value="UniProtKB-SubCell"/>
</dbReference>
<keyword evidence="7" id="KW-0067">ATP-binding</keyword>
<evidence type="ECO:0000256" key="2">
    <source>
        <dbReference type="ARBA" id="ARBA00004496"/>
    </source>
</evidence>
<dbReference type="Proteomes" id="UP000472260">
    <property type="component" value="Unassembled WGS sequence"/>
</dbReference>
<dbReference type="GO" id="GO:0044295">
    <property type="term" value="C:axonal growth cone"/>
    <property type="evidence" value="ECO:0007669"/>
    <property type="project" value="TreeGrafter"/>
</dbReference>
<dbReference type="PROSITE" id="PS50238">
    <property type="entry name" value="RHOGAP"/>
    <property type="match status" value="1"/>
</dbReference>
<name>A0A671LQL3_9TELE</name>
<evidence type="ECO:0000256" key="11">
    <source>
        <dbReference type="PROSITE-ProRule" id="PRU00782"/>
    </source>
</evidence>
<dbReference type="InterPro" id="IPR036961">
    <property type="entry name" value="Kinesin_motor_dom_sf"/>
</dbReference>
<evidence type="ECO:0000256" key="4">
    <source>
        <dbReference type="ARBA" id="ARBA00022723"/>
    </source>
</evidence>
<dbReference type="Gene3D" id="3.40.850.10">
    <property type="entry name" value="Kinesin motor domain"/>
    <property type="match status" value="1"/>
</dbReference>
<dbReference type="SUPFAM" id="SSF57889">
    <property type="entry name" value="Cysteine-rich domain"/>
    <property type="match status" value="1"/>
</dbReference>
<feature type="region of interest" description="Disordered" evidence="12">
    <location>
        <begin position="460"/>
        <end position="504"/>
    </location>
</feature>
<dbReference type="InterPro" id="IPR046987">
    <property type="entry name" value="Myo9"/>
</dbReference>
<dbReference type="PROSITE" id="PS51456">
    <property type="entry name" value="MYOSIN_MOTOR"/>
    <property type="match status" value="1"/>
</dbReference>
<dbReference type="GO" id="GO:0005737">
    <property type="term" value="C:cytoplasm"/>
    <property type="evidence" value="ECO:0007669"/>
    <property type="project" value="UniProtKB-SubCell"/>
</dbReference>
<evidence type="ECO:0000313" key="16">
    <source>
        <dbReference type="Ensembl" id="ENSSANP00000021548.1"/>
    </source>
</evidence>
<keyword evidence="6" id="KW-0862">Zinc</keyword>
<dbReference type="GO" id="GO:0035556">
    <property type="term" value="P:intracellular signal transduction"/>
    <property type="evidence" value="ECO:0007669"/>
    <property type="project" value="InterPro"/>
</dbReference>
<dbReference type="SMART" id="SM00242">
    <property type="entry name" value="MYSc"/>
    <property type="match status" value="1"/>
</dbReference>
<dbReference type="Pfam" id="PF00612">
    <property type="entry name" value="IQ"/>
    <property type="match status" value="2"/>
</dbReference>
<feature type="compositionally biased region" description="Polar residues" evidence="12">
    <location>
        <begin position="1396"/>
        <end position="1409"/>
    </location>
</feature>
<dbReference type="Gene3D" id="6.20.240.20">
    <property type="match status" value="1"/>
</dbReference>
<dbReference type="InterPro" id="IPR000048">
    <property type="entry name" value="IQ_motif_EF-hand-BS"/>
</dbReference>
<evidence type="ECO:0000259" key="14">
    <source>
        <dbReference type="PROSITE" id="PS50238"/>
    </source>
</evidence>
<dbReference type="SUPFAM" id="SSF52540">
    <property type="entry name" value="P-loop containing nucleoside triphosphate hydrolases"/>
    <property type="match status" value="1"/>
</dbReference>
<proteinExistence type="inferred from homology"/>
<dbReference type="PANTHER" id="PTHR46184:SF3">
    <property type="entry name" value="UNCONVENTIONAL MYOSIN-IXA"/>
    <property type="match status" value="1"/>
</dbReference>
<evidence type="ECO:0000256" key="9">
    <source>
        <dbReference type="ARBA" id="ARBA00023136"/>
    </source>
</evidence>